<keyword evidence="2" id="KW-1185">Reference proteome</keyword>
<gene>
    <name evidence="1" type="ORF">CIK66_13070</name>
</gene>
<comment type="caution">
    <text evidence="1">The sequence shown here is derived from an EMBL/GenBank/DDBJ whole genome shotgun (WGS) entry which is preliminary data.</text>
</comment>
<organism evidence="1 2">
    <name type="scientific">Brachybacterium alimentarium</name>
    <dbReference type="NCBI Taxonomy" id="47845"/>
    <lineage>
        <taxon>Bacteria</taxon>
        <taxon>Bacillati</taxon>
        <taxon>Actinomycetota</taxon>
        <taxon>Actinomycetes</taxon>
        <taxon>Micrococcales</taxon>
        <taxon>Dermabacteraceae</taxon>
        <taxon>Brachybacterium</taxon>
    </lineage>
</organism>
<dbReference type="AlphaFoldDB" id="A0A2A3YFG1"/>
<dbReference type="SUPFAM" id="SSF52980">
    <property type="entry name" value="Restriction endonuclease-like"/>
    <property type="match status" value="1"/>
</dbReference>
<evidence type="ECO:0000313" key="1">
    <source>
        <dbReference type="EMBL" id="PCC38512.1"/>
    </source>
</evidence>
<dbReference type="InterPro" id="IPR011335">
    <property type="entry name" value="Restrct_endonuc-II-like"/>
</dbReference>
<reference evidence="1 2" key="1">
    <citation type="journal article" date="2017" name="Elife">
        <title>Extensive horizontal gene transfer in cheese-associated bacteria.</title>
        <authorList>
            <person name="Bonham K.S."/>
            <person name="Wolfe B.E."/>
            <person name="Dutton R.J."/>
        </authorList>
    </citation>
    <scope>NUCLEOTIDE SEQUENCE [LARGE SCALE GENOMIC DNA]</scope>
    <source>
        <strain evidence="1 2">341_9</strain>
    </source>
</reference>
<evidence type="ECO:0008006" key="3">
    <source>
        <dbReference type="Google" id="ProtNLM"/>
    </source>
</evidence>
<proteinExistence type="predicted"/>
<dbReference type="Proteomes" id="UP000218598">
    <property type="component" value="Unassembled WGS sequence"/>
</dbReference>
<sequence length="219" mass="24517">MVVHRTTRRPSFTYRGLELSHPYVVLLELASMLEHDDLVIAVDSLISRDPPLRGASLEAIWAATDSYEARWGAPALRKALLDARPNTDSPGETRTRLLLLRAGFPEPVINHPVTDPGTETTRYLDLAFPEYKIGVEYDGDYHRTVKNQWRADQARKDSLASLGWDLRTVTSQDIKEPRRALDALHRSFARAGARPPAASNWSGRALELLGRSLRPPATT</sequence>
<dbReference type="EMBL" id="NRGR01000021">
    <property type="protein sequence ID" value="PCC38512.1"/>
    <property type="molecule type" value="Genomic_DNA"/>
</dbReference>
<name>A0A2A3YFG1_9MICO</name>
<protein>
    <recommendedName>
        <fullName evidence="3">DUF559 domain-containing protein</fullName>
    </recommendedName>
</protein>
<evidence type="ECO:0000313" key="2">
    <source>
        <dbReference type="Proteomes" id="UP000218598"/>
    </source>
</evidence>
<accession>A0A2A3YFG1</accession>
<dbReference type="Gene3D" id="3.40.960.10">
    <property type="entry name" value="VSR Endonuclease"/>
    <property type="match status" value="1"/>
</dbReference>